<feature type="transmembrane region" description="Helical" evidence="1">
    <location>
        <begin position="22"/>
        <end position="42"/>
    </location>
</feature>
<accession>A0AAI9MTK7</accession>
<name>A0AAI9MTK7_MORMO</name>
<gene>
    <name evidence="2" type="ORF">PN925_003231</name>
</gene>
<dbReference type="RefSeq" id="WP_368899410.1">
    <property type="nucleotide sequence ID" value="NZ_CAXOOS010000008.1"/>
</dbReference>
<organism evidence="2">
    <name type="scientific">Morganella morganii</name>
    <name type="common">Proteus morganii</name>
    <dbReference type="NCBI Taxonomy" id="582"/>
    <lineage>
        <taxon>Bacteria</taxon>
        <taxon>Pseudomonadati</taxon>
        <taxon>Pseudomonadota</taxon>
        <taxon>Gammaproteobacteria</taxon>
        <taxon>Enterobacterales</taxon>
        <taxon>Morganellaceae</taxon>
        <taxon>Morganella</taxon>
    </lineage>
</organism>
<evidence type="ECO:0000256" key="1">
    <source>
        <dbReference type="SAM" id="Phobius"/>
    </source>
</evidence>
<protein>
    <submittedName>
        <fullName evidence="2">Uncharacterized protein</fullName>
    </submittedName>
</protein>
<reference evidence="2" key="1">
    <citation type="submission" date="2024-02" db="EMBL/GenBank/DDBJ databases">
        <authorList>
            <consortium name="Clinical and Environmental Microbiology Branch: Whole genome sequencing antimicrobial resistance pathogens in the healthcare setting"/>
        </authorList>
    </citation>
    <scope>NUCLEOTIDE SEQUENCE</scope>
    <source>
        <strain evidence="2">2023KU-00017</strain>
    </source>
</reference>
<evidence type="ECO:0000313" key="2">
    <source>
        <dbReference type="EMBL" id="EMO9457826.1"/>
    </source>
</evidence>
<dbReference type="AlphaFoldDB" id="A0AAI9MTK7"/>
<keyword evidence="1" id="KW-0812">Transmembrane</keyword>
<keyword evidence="1" id="KW-1133">Transmembrane helix</keyword>
<dbReference type="EMBL" id="ABKJEP030000058">
    <property type="protein sequence ID" value="EMO9457826.1"/>
    <property type="molecule type" value="Genomic_DNA"/>
</dbReference>
<comment type="caution">
    <text evidence="2">The sequence shown here is derived from an EMBL/GenBank/DDBJ whole genome shotgun (WGS) entry which is preliminary data.</text>
</comment>
<keyword evidence="1" id="KW-0472">Membrane</keyword>
<sequence length="186" mass="21859">MTHRVNLTAWRSRLKRQICRRMAVRFLMAGSVLLSALLPVYLPHLQNVQHLALLQAAFDEREIRLEPLRAEFARQYAVQRQAEAENLRQQQTAQENRRFRDLLVFLQAQLPEDAWLARYQAERQKYDTESSMRHALSVNRRQVIVPSHPLLHQVAPGMMPLRLISLQHHKTTGIRQFKLVTGRNRS</sequence>
<proteinExistence type="predicted"/>